<evidence type="ECO:0000313" key="2">
    <source>
        <dbReference type="Proteomes" id="UP000481033"/>
    </source>
</evidence>
<dbReference type="Gene3D" id="1.10.150.240">
    <property type="entry name" value="Putative phosphatase, domain 2"/>
    <property type="match status" value="1"/>
</dbReference>
<keyword evidence="1" id="KW-0378">Hydrolase</keyword>
<comment type="caution">
    <text evidence="1">The sequence shown here is derived from an EMBL/GenBank/DDBJ whole genome shotgun (WGS) entry which is preliminary data.</text>
</comment>
<accession>A0A6M0RIM8</accession>
<evidence type="ECO:0000313" key="1">
    <source>
        <dbReference type="EMBL" id="NEZ55652.1"/>
    </source>
</evidence>
<name>A0A6M0RIM8_9CYAN</name>
<dbReference type="SUPFAM" id="SSF56784">
    <property type="entry name" value="HAD-like"/>
    <property type="match status" value="1"/>
</dbReference>
<proteinExistence type="predicted"/>
<sequence length="258" mass="29055">MLHSINLMSSFQVPAGQVLFCDFDGPIVDVSERYYRTYRLGLSTLQASYQESHGAALSLQILSKKQFWWMKRNRVADTDIAIRSGVPTELVDTLLQQVQRIVNHPHLLQWDTLQPGADKAIHYLNRERGLRLVLVTLRHPRQVQAFLQAHDLSQYVDEIFGASDINAAHLNRAEQKVALLERAIAAQKSQGYQTYPTCMIGDTEADIIAGQRAGIVTIALTNGIRSCEHLKRYQPTSIEPSLLNAIQSRHMTQVLQAA</sequence>
<dbReference type="GO" id="GO:0005829">
    <property type="term" value="C:cytosol"/>
    <property type="evidence" value="ECO:0007669"/>
    <property type="project" value="TreeGrafter"/>
</dbReference>
<dbReference type="AlphaFoldDB" id="A0A6M0RIM8"/>
<dbReference type="Gene3D" id="3.40.50.1000">
    <property type="entry name" value="HAD superfamily/HAD-like"/>
    <property type="match status" value="1"/>
</dbReference>
<reference evidence="1 2" key="1">
    <citation type="journal article" date="2020" name="Microb. Ecol.">
        <title>Ecogenomics of the Marine Benthic Filamentous Cyanobacterium Adonisia.</title>
        <authorList>
            <person name="Walter J.M."/>
            <person name="Coutinho F.H."/>
            <person name="Leomil L."/>
            <person name="Hargreaves P.I."/>
            <person name="Campeao M.E."/>
            <person name="Vieira V.V."/>
            <person name="Silva B.S."/>
            <person name="Fistarol G.O."/>
            <person name="Salomon P.S."/>
            <person name="Sawabe T."/>
            <person name="Mino S."/>
            <person name="Hosokawa M."/>
            <person name="Miyashita H."/>
            <person name="Maruyama F."/>
            <person name="van Verk M.C."/>
            <person name="Dutilh B.E."/>
            <person name="Thompson C.C."/>
            <person name="Thompson F.L."/>
        </authorList>
    </citation>
    <scope>NUCLEOTIDE SEQUENCE [LARGE SCALE GENOMIC DNA]</scope>
    <source>
        <strain evidence="1 2">CCMR0081</strain>
    </source>
</reference>
<gene>
    <name evidence="1" type="ORF">DXZ20_08205</name>
</gene>
<dbReference type="EMBL" id="QXHD01000004">
    <property type="protein sequence ID" value="NEZ55652.1"/>
    <property type="molecule type" value="Genomic_DNA"/>
</dbReference>
<dbReference type="PANTHER" id="PTHR43434">
    <property type="entry name" value="PHOSPHOGLYCOLATE PHOSPHATASE"/>
    <property type="match status" value="1"/>
</dbReference>
<dbReference type="SFLD" id="SFLDG01129">
    <property type="entry name" value="C1.5:_HAD__Beta-PGM__Phosphata"/>
    <property type="match status" value="1"/>
</dbReference>
<dbReference type="GO" id="GO:0006281">
    <property type="term" value="P:DNA repair"/>
    <property type="evidence" value="ECO:0007669"/>
    <property type="project" value="TreeGrafter"/>
</dbReference>
<protein>
    <submittedName>
        <fullName evidence="1">HAD family hydrolase</fullName>
    </submittedName>
</protein>
<dbReference type="SFLD" id="SFLDS00003">
    <property type="entry name" value="Haloacid_Dehalogenase"/>
    <property type="match status" value="1"/>
</dbReference>
<dbReference type="InterPro" id="IPR050155">
    <property type="entry name" value="HAD-like_hydrolase_sf"/>
</dbReference>
<dbReference type="Proteomes" id="UP000481033">
    <property type="component" value="Unassembled WGS sequence"/>
</dbReference>
<dbReference type="Pfam" id="PF00702">
    <property type="entry name" value="Hydrolase"/>
    <property type="match status" value="1"/>
</dbReference>
<keyword evidence="2" id="KW-1185">Reference proteome</keyword>
<dbReference type="InterPro" id="IPR036412">
    <property type="entry name" value="HAD-like_sf"/>
</dbReference>
<dbReference type="PANTHER" id="PTHR43434:SF1">
    <property type="entry name" value="PHOSPHOGLYCOLATE PHOSPHATASE"/>
    <property type="match status" value="1"/>
</dbReference>
<dbReference type="GO" id="GO:0008967">
    <property type="term" value="F:phosphoglycolate phosphatase activity"/>
    <property type="evidence" value="ECO:0007669"/>
    <property type="project" value="TreeGrafter"/>
</dbReference>
<organism evidence="1 2">
    <name type="scientific">Adonisia turfae CCMR0081</name>
    <dbReference type="NCBI Taxonomy" id="2292702"/>
    <lineage>
        <taxon>Bacteria</taxon>
        <taxon>Bacillati</taxon>
        <taxon>Cyanobacteriota</taxon>
        <taxon>Adonisia</taxon>
        <taxon>Adonisia turfae</taxon>
    </lineage>
</organism>
<dbReference type="InterPro" id="IPR023214">
    <property type="entry name" value="HAD_sf"/>
</dbReference>
<dbReference type="InterPro" id="IPR023198">
    <property type="entry name" value="PGP-like_dom2"/>
</dbReference>
<dbReference type="CDD" id="cd01427">
    <property type="entry name" value="HAD_like"/>
    <property type="match status" value="1"/>
</dbReference>